<dbReference type="GO" id="GO:0003824">
    <property type="term" value="F:catalytic activity"/>
    <property type="evidence" value="ECO:0007669"/>
    <property type="project" value="UniProtKB-ARBA"/>
</dbReference>
<keyword evidence="5" id="KW-0119">Carbohydrate metabolism</keyword>
<dbReference type="KEGG" id="srd:SD10_24870"/>
<protein>
    <submittedName>
        <fullName evidence="6">Haloacid dehalogenase</fullName>
    </submittedName>
</protein>
<evidence type="ECO:0000256" key="3">
    <source>
        <dbReference type="ARBA" id="ARBA00022723"/>
    </source>
</evidence>
<dbReference type="SFLD" id="SFLDS00003">
    <property type="entry name" value="Haloacid_Dehalogenase"/>
    <property type="match status" value="1"/>
</dbReference>
<evidence type="ECO:0000256" key="4">
    <source>
        <dbReference type="ARBA" id="ARBA00022842"/>
    </source>
</evidence>
<dbReference type="OrthoDB" id="9797743at2"/>
<dbReference type="RefSeq" id="WP_046577671.1">
    <property type="nucleotide sequence ID" value="NZ_CP010429.1"/>
</dbReference>
<dbReference type="NCBIfam" id="TIGR01509">
    <property type="entry name" value="HAD-SF-IA-v3"/>
    <property type="match status" value="1"/>
</dbReference>
<comment type="similarity">
    <text evidence="2">Belongs to the HAD-like hydrolase superfamily. CbbY/CbbZ/Gph/YieH family.</text>
</comment>
<keyword evidence="7" id="KW-1185">Reference proteome</keyword>
<dbReference type="PATRIC" id="fig|1379870.5.peg.5382"/>
<accession>A0A0E3ZYT6</accession>
<name>A0A0E3ZYT6_9BACT</name>
<dbReference type="SFLD" id="SFLDG01135">
    <property type="entry name" value="C1.5.6:_HAD__Beta-PGM__Phospha"/>
    <property type="match status" value="1"/>
</dbReference>
<dbReference type="SUPFAM" id="SSF56784">
    <property type="entry name" value="HAD-like"/>
    <property type="match status" value="1"/>
</dbReference>
<dbReference type="InterPro" id="IPR036412">
    <property type="entry name" value="HAD-like_sf"/>
</dbReference>
<gene>
    <name evidence="6" type="ORF">SD10_24870</name>
</gene>
<evidence type="ECO:0000256" key="1">
    <source>
        <dbReference type="ARBA" id="ARBA00001946"/>
    </source>
</evidence>
<organism evidence="6 7">
    <name type="scientific">Spirosoma radiotolerans</name>
    <dbReference type="NCBI Taxonomy" id="1379870"/>
    <lineage>
        <taxon>Bacteria</taxon>
        <taxon>Pseudomonadati</taxon>
        <taxon>Bacteroidota</taxon>
        <taxon>Cytophagia</taxon>
        <taxon>Cytophagales</taxon>
        <taxon>Cytophagaceae</taxon>
        <taxon>Spirosoma</taxon>
    </lineage>
</organism>
<dbReference type="Gene3D" id="1.10.150.240">
    <property type="entry name" value="Putative phosphatase, domain 2"/>
    <property type="match status" value="1"/>
</dbReference>
<reference evidence="6 7" key="1">
    <citation type="journal article" date="2014" name="Curr. Microbiol.">
        <title>Spirosoma radiotolerans sp. nov., a gamma-radiation-resistant bacterium isolated from gamma ray-irradiated soil.</title>
        <authorList>
            <person name="Lee J.J."/>
            <person name="Srinivasan S."/>
            <person name="Lim S."/>
            <person name="Joe M."/>
            <person name="Im S."/>
            <person name="Bae S.I."/>
            <person name="Park K.R."/>
            <person name="Han J.H."/>
            <person name="Park S.H."/>
            <person name="Joo B.M."/>
            <person name="Park S.J."/>
            <person name="Kim M.K."/>
        </authorList>
    </citation>
    <scope>NUCLEOTIDE SEQUENCE [LARGE SCALE GENOMIC DNA]</scope>
    <source>
        <strain evidence="6 7">DG5A</strain>
    </source>
</reference>
<evidence type="ECO:0000313" key="7">
    <source>
        <dbReference type="Proteomes" id="UP000033054"/>
    </source>
</evidence>
<dbReference type="Pfam" id="PF13419">
    <property type="entry name" value="HAD_2"/>
    <property type="match status" value="1"/>
</dbReference>
<dbReference type="HOGENOM" id="CLU_045011_13_4_10"/>
<sequence length="228" mass="25395">MANRPDANVLIFDMDGTLIDSNPTHKVAYGEFLKRHDIEMTDDDFMKYISGRMNPDIMKHFFGDDIGSERIQALTQEKESLFHELYAPVIKPINGLVPFLEAAHDAGFLMVLATSAPMMNVDFVFDHIPIRKFFAKIVSEQDVQVGKPDPTVFRLAAERVQASPDQCLVFEDSQPGVEAAKAAGMNVVVLTTTHSPNELGEAELAIDDYTQVTVDQLRELIKQPAQAD</sequence>
<dbReference type="PRINTS" id="PR00413">
    <property type="entry name" value="HADHALOGNASE"/>
</dbReference>
<proteinExistence type="inferred from homology"/>
<dbReference type="InterPro" id="IPR006439">
    <property type="entry name" value="HAD-SF_hydro_IA"/>
</dbReference>
<dbReference type="Proteomes" id="UP000033054">
    <property type="component" value="Chromosome"/>
</dbReference>
<dbReference type="InterPro" id="IPR023214">
    <property type="entry name" value="HAD_sf"/>
</dbReference>
<dbReference type="SFLD" id="SFLDG01129">
    <property type="entry name" value="C1.5:_HAD__Beta-PGM__Phosphata"/>
    <property type="match status" value="1"/>
</dbReference>
<dbReference type="InterPro" id="IPR051600">
    <property type="entry name" value="Beta-PGM-like"/>
</dbReference>
<dbReference type="Gene3D" id="3.40.50.1000">
    <property type="entry name" value="HAD superfamily/HAD-like"/>
    <property type="match status" value="1"/>
</dbReference>
<dbReference type="GO" id="GO:0046872">
    <property type="term" value="F:metal ion binding"/>
    <property type="evidence" value="ECO:0007669"/>
    <property type="project" value="UniProtKB-KW"/>
</dbReference>
<keyword evidence="4" id="KW-0460">Magnesium</keyword>
<dbReference type="AlphaFoldDB" id="A0A0E3ZYT6"/>
<dbReference type="InterPro" id="IPR023198">
    <property type="entry name" value="PGP-like_dom2"/>
</dbReference>
<dbReference type="PANTHER" id="PTHR46193">
    <property type="entry name" value="6-PHOSPHOGLUCONATE PHOSPHATASE"/>
    <property type="match status" value="1"/>
</dbReference>
<dbReference type="EMBL" id="CP010429">
    <property type="protein sequence ID" value="AKD57644.1"/>
    <property type="molecule type" value="Genomic_DNA"/>
</dbReference>
<evidence type="ECO:0000256" key="5">
    <source>
        <dbReference type="ARBA" id="ARBA00023277"/>
    </source>
</evidence>
<comment type="cofactor">
    <cofactor evidence="1">
        <name>Mg(2+)</name>
        <dbReference type="ChEBI" id="CHEBI:18420"/>
    </cofactor>
</comment>
<dbReference type="InterPro" id="IPR041492">
    <property type="entry name" value="HAD_2"/>
</dbReference>
<evidence type="ECO:0000256" key="2">
    <source>
        <dbReference type="ARBA" id="ARBA00006171"/>
    </source>
</evidence>
<evidence type="ECO:0000313" key="6">
    <source>
        <dbReference type="EMBL" id="AKD57644.1"/>
    </source>
</evidence>
<keyword evidence="3" id="KW-0479">Metal-binding</keyword>
<dbReference type="PANTHER" id="PTHR46193:SF18">
    <property type="entry name" value="HEXITOL PHOSPHATASE B"/>
    <property type="match status" value="1"/>
</dbReference>
<dbReference type="CDD" id="cd07505">
    <property type="entry name" value="HAD_BPGM-like"/>
    <property type="match status" value="1"/>
</dbReference>